<evidence type="ECO:0000256" key="5">
    <source>
        <dbReference type="ARBA" id="ARBA00022679"/>
    </source>
</evidence>
<dbReference type="PANTHER" id="PTHR44936:SF9">
    <property type="entry name" value="SENSOR PROTEIN CREC"/>
    <property type="match status" value="1"/>
</dbReference>
<feature type="domain" description="DRBM" evidence="11">
    <location>
        <begin position="440"/>
        <end position="513"/>
    </location>
</feature>
<accession>A0ABT6M1L7</accession>
<comment type="catalytic activity">
    <reaction evidence="1">
        <text>ATP + protein L-histidine = ADP + protein N-phospho-L-histidine.</text>
        <dbReference type="EC" id="2.7.13.3"/>
    </reaction>
</comment>
<evidence type="ECO:0000256" key="7">
    <source>
        <dbReference type="ARBA" id="ARBA00022884"/>
    </source>
</evidence>
<dbReference type="InterPro" id="IPR036890">
    <property type="entry name" value="HATPase_C_sf"/>
</dbReference>
<dbReference type="SMART" id="SM00358">
    <property type="entry name" value="DSRM"/>
    <property type="match status" value="2"/>
</dbReference>
<feature type="domain" description="DRBM" evidence="11">
    <location>
        <begin position="189"/>
        <end position="254"/>
    </location>
</feature>
<dbReference type="PRINTS" id="PR00344">
    <property type="entry name" value="BCTRLSENSOR"/>
</dbReference>
<name>A0ABT6M1L7_9ACTN</name>
<dbReference type="InterPro" id="IPR004358">
    <property type="entry name" value="Sig_transdc_His_kin-like_C"/>
</dbReference>
<keyword evidence="8" id="KW-0902">Two-component regulatory system</keyword>
<evidence type="ECO:0000259" key="11">
    <source>
        <dbReference type="PROSITE" id="PS50137"/>
    </source>
</evidence>
<dbReference type="Gene3D" id="3.30.565.10">
    <property type="entry name" value="Histidine kinase-like ATPase, C-terminal domain"/>
    <property type="match status" value="1"/>
</dbReference>
<evidence type="ECO:0000256" key="9">
    <source>
        <dbReference type="PROSITE-ProRule" id="PRU00266"/>
    </source>
</evidence>
<dbReference type="PROSITE" id="PS50137">
    <property type="entry name" value="DS_RBD"/>
    <property type="match status" value="2"/>
</dbReference>
<gene>
    <name evidence="12" type="ORF">M2283_008896</name>
</gene>
<dbReference type="InterPro" id="IPR005467">
    <property type="entry name" value="His_kinase_dom"/>
</dbReference>
<evidence type="ECO:0000256" key="3">
    <source>
        <dbReference type="ARBA" id="ARBA00012438"/>
    </source>
</evidence>
<reference evidence="12 13" key="1">
    <citation type="submission" date="2023-04" db="EMBL/GenBank/DDBJ databases">
        <title>Forest soil microbial communities from Buena Vista Peninsula, Colon Province, Panama.</title>
        <authorList>
            <person name="Bouskill N."/>
        </authorList>
    </citation>
    <scope>NUCLEOTIDE SEQUENCE [LARGE SCALE GENOMIC DNA]</scope>
    <source>
        <strain evidence="12 13">GGS1</strain>
    </source>
</reference>
<dbReference type="InterPro" id="IPR003594">
    <property type="entry name" value="HATPase_dom"/>
</dbReference>
<dbReference type="RefSeq" id="WP_280882257.1">
    <property type="nucleotide sequence ID" value="NZ_JARXVH010000023.1"/>
</dbReference>
<dbReference type="EC" id="2.7.13.3" evidence="3"/>
<dbReference type="InterPro" id="IPR050980">
    <property type="entry name" value="2C_sensor_his_kinase"/>
</dbReference>
<evidence type="ECO:0000256" key="4">
    <source>
        <dbReference type="ARBA" id="ARBA00022553"/>
    </source>
</evidence>
<dbReference type="Pfam" id="PF00035">
    <property type="entry name" value="dsrm"/>
    <property type="match status" value="1"/>
</dbReference>
<dbReference type="Proteomes" id="UP001160499">
    <property type="component" value="Unassembled WGS sequence"/>
</dbReference>
<organism evidence="12 13">
    <name type="scientific">Streptomyces pseudovenezuelae</name>
    <dbReference type="NCBI Taxonomy" id="67350"/>
    <lineage>
        <taxon>Bacteria</taxon>
        <taxon>Bacillati</taxon>
        <taxon>Actinomycetota</taxon>
        <taxon>Actinomycetes</taxon>
        <taxon>Kitasatosporales</taxon>
        <taxon>Streptomycetaceae</taxon>
        <taxon>Streptomyces</taxon>
        <taxon>Streptomyces aurantiacus group</taxon>
    </lineage>
</organism>
<comment type="caution">
    <text evidence="12">The sequence shown here is derived from an EMBL/GenBank/DDBJ whole genome shotgun (WGS) entry which is preliminary data.</text>
</comment>
<keyword evidence="6" id="KW-0418">Kinase</keyword>
<keyword evidence="5" id="KW-0808">Transferase</keyword>
<evidence type="ECO:0000256" key="8">
    <source>
        <dbReference type="ARBA" id="ARBA00023012"/>
    </source>
</evidence>
<proteinExistence type="inferred from homology"/>
<dbReference type="PANTHER" id="PTHR44936">
    <property type="entry name" value="SENSOR PROTEIN CREC"/>
    <property type="match status" value="1"/>
</dbReference>
<dbReference type="Pfam" id="PF02518">
    <property type="entry name" value="HATPase_c"/>
    <property type="match status" value="1"/>
</dbReference>
<dbReference type="CDD" id="cd00075">
    <property type="entry name" value="HATPase"/>
    <property type="match status" value="1"/>
</dbReference>
<comment type="similarity">
    <text evidence="2">Belongs to the ribonuclease III family.</text>
</comment>
<protein>
    <recommendedName>
        <fullName evidence="3">histidine kinase</fullName>
        <ecNumber evidence="3">2.7.13.3</ecNumber>
    </recommendedName>
</protein>
<keyword evidence="4" id="KW-0597">Phosphoprotein</keyword>
<dbReference type="SUPFAM" id="SSF54768">
    <property type="entry name" value="dsRNA-binding domain-like"/>
    <property type="match status" value="2"/>
</dbReference>
<keyword evidence="7 9" id="KW-0694">RNA-binding</keyword>
<sequence>MTAIKGDGYSQARLGALEHPAETRVIQAAPAFECLSMLGLPAPRRGLRNAIALALMHSSYYHENQATLPGITKATLDVLNRLGAAFLQKLAAAEIYRSGANLTSGAMSKDVAQIVSAFPAWTAEQKWLRESASLSIGLDRETLTSKITAFLYRQVIGVLCLEGEEEVAAGLLSDHIAAQRRIMASDSTDPKSALYEHLGRDAVTYEYQHEGPDHAIVFRAVAMDTRRRTGEGTGRSKKAAAHQAALDFVRRHIPHAFTTRDETVTRRMPAREVPGPDAHVQAVRRMQDLFALPATSRPLLSQALVHASWAYENRSEIAKCHQQDYQVLAYLGSLVLIYEHLLAAARHTVVDPPDEFAFITLPSDIYNAAFQQTGLSAGLLLGAGQRTQGIPEEIGADVFQAVIGAVSATENFQGTLAERWPSEWRSVWQRVAPTAPRPVDPTTRLERAASAMKLHVRYEFRTSGPDHAPRYTAVALLDSVALGVHFRVEGAAMAGKTPAKHQASLAVLSVLDRLADQSPARSFDGADERDRSLARFLLAHQAFVLDMSPAPVQRWVDTRLFGLHLAPDPSALLKWAVGIDELLGLDVPLQPSSHLREAFRKTVEEPADPDHTLDTALTRSMDALEQIEAPEDLTHSHIQDLVQLCDVYRCLGVNDSDISLPELADDWWTLHRGRLTTTAPPPAVQLSGRERAVLDAALSTVMAGGGDTSAEFLGVRPLHVRFRSTEPTPPATAEDICTLWSRASRTATMEATEHGIDVIVTTTDAPSEPGPITQAVTAALRPAPEPYRAAVADLLHDLKNQLIAARLADSQPAESRTAQLQQQLTASHHLDEAHALALRLHAATSLLTSAGSESVELGGFLRHYAGAVLTRLPASISLSIPQSRSAVHVALGARALTAVLDNLVGNAIQALRDGGAITLDWTADEYEAVVEITDDGPGLPPHIAAALNSGKRVRSTKPGGNGLGLLGVRSLLARAGGQLSPASTASGTAWLITLPIATPSTSEPA</sequence>
<dbReference type="Gene3D" id="3.30.160.20">
    <property type="match status" value="1"/>
</dbReference>
<evidence type="ECO:0000313" key="12">
    <source>
        <dbReference type="EMBL" id="MDH6221549.1"/>
    </source>
</evidence>
<dbReference type="SUPFAM" id="SSF69065">
    <property type="entry name" value="RNase III domain-like"/>
    <property type="match status" value="2"/>
</dbReference>
<evidence type="ECO:0000259" key="10">
    <source>
        <dbReference type="PROSITE" id="PS50109"/>
    </source>
</evidence>
<dbReference type="SUPFAM" id="SSF55874">
    <property type="entry name" value="ATPase domain of HSP90 chaperone/DNA topoisomerase II/histidine kinase"/>
    <property type="match status" value="1"/>
</dbReference>
<dbReference type="SMART" id="SM00387">
    <property type="entry name" value="HATPase_c"/>
    <property type="match status" value="1"/>
</dbReference>
<dbReference type="EMBL" id="JARXVH010000023">
    <property type="protein sequence ID" value="MDH6221549.1"/>
    <property type="molecule type" value="Genomic_DNA"/>
</dbReference>
<dbReference type="InterPro" id="IPR014720">
    <property type="entry name" value="dsRBD_dom"/>
</dbReference>
<dbReference type="InterPro" id="IPR036389">
    <property type="entry name" value="RNase_III_sf"/>
</dbReference>
<evidence type="ECO:0000256" key="6">
    <source>
        <dbReference type="ARBA" id="ARBA00022777"/>
    </source>
</evidence>
<evidence type="ECO:0000313" key="13">
    <source>
        <dbReference type="Proteomes" id="UP001160499"/>
    </source>
</evidence>
<evidence type="ECO:0000256" key="2">
    <source>
        <dbReference type="ARBA" id="ARBA00010183"/>
    </source>
</evidence>
<keyword evidence="13" id="KW-1185">Reference proteome</keyword>
<evidence type="ECO:0000256" key="1">
    <source>
        <dbReference type="ARBA" id="ARBA00000085"/>
    </source>
</evidence>
<dbReference type="PROSITE" id="PS50109">
    <property type="entry name" value="HIS_KIN"/>
    <property type="match status" value="1"/>
</dbReference>
<feature type="domain" description="Histidine kinase" evidence="10">
    <location>
        <begin position="793"/>
        <end position="998"/>
    </location>
</feature>